<dbReference type="InterPro" id="IPR006076">
    <property type="entry name" value="FAD-dep_OxRdtase"/>
</dbReference>
<dbReference type="Pfam" id="PF01266">
    <property type="entry name" value="DAO"/>
    <property type="match status" value="1"/>
</dbReference>
<dbReference type="InterPro" id="IPR036188">
    <property type="entry name" value="FAD/NAD-bd_sf"/>
</dbReference>
<dbReference type="PRINTS" id="PR00420">
    <property type="entry name" value="RNGMNOXGNASE"/>
</dbReference>
<dbReference type="SUPFAM" id="SSF51905">
    <property type="entry name" value="FAD/NAD(P)-binding domain"/>
    <property type="match status" value="1"/>
</dbReference>
<dbReference type="Gene3D" id="3.50.50.60">
    <property type="entry name" value="FAD/NAD(P)-binding domain"/>
    <property type="match status" value="1"/>
</dbReference>
<dbReference type="EMBL" id="JACGXS010000005">
    <property type="protein sequence ID" value="MBA8682427.1"/>
    <property type="molecule type" value="Genomic_DNA"/>
</dbReference>
<proteinExistence type="predicted"/>
<evidence type="ECO:0000256" key="1">
    <source>
        <dbReference type="ARBA" id="ARBA00023002"/>
    </source>
</evidence>
<evidence type="ECO:0000259" key="2">
    <source>
        <dbReference type="Pfam" id="PF01266"/>
    </source>
</evidence>
<dbReference type="PANTHER" id="PTHR13847">
    <property type="entry name" value="SARCOSINE DEHYDROGENASE-RELATED"/>
    <property type="match status" value="1"/>
</dbReference>
<evidence type="ECO:0000313" key="4">
    <source>
        <dbReference type="Proteomes" id="UP000547058"/>
    </source>
</evidence>
<dbReference type="RefSeq" id="WP_182339568.1">
    <property type="nucleotide sequence ID" value="NZ_JACGXS010000005.1"/>
</dbReference>
<feature type="domain" description="FAD dependent oxidoreductase" evidence="2">
    <location>
        <begin position="40"/>
        <end position="390"/>
    </location>
</feature>
<dbReference type="GO" id="GO:0016491">
    <property type="term" value="F:oxidoreductase activity"/>
    <property type="evidence" value="ECO:0007669"/>
    <property type="project" value="UniProtKB-KW"/>
</dbReference>
<keyword evidence="4" id="KW-1185">Reference proteome</keyword>
<protein>
    <submittedName>
        <fullName evidence="3">FAD-binding oxidoreductase</fullName>
    </submittedName>
</protein>
<dbReference type="PANTHER" id="PTHR13847:SF281">
    <property type="entry name" value="FAD DEPENDENT OXIDOREDUCTASE DOMAIN-CONTAINING PROTEIN"/>
    <property type="match status" value="1"/>
</dbReference>
<dbReference type="GO" id="GO:0005737">
    <property type="term" value="C:cytoplasm"/>
    <property type="evidence" value="ECO:0007669"/>
    <property type="project" value="TreeGrafter"/>
</dbReference>
<name>A0A7W3FMR7_9GAMM</name>
<dbReference type="Gene3D" id="3.30.9.10">
    <property type="entry name" value="D-Amino Acid Oxidase, subunit A, domain 2"/>
    <property type="match status" value="1"/>
</dbReference>
<accession>A0A7W3FMR7</accession>
<gene>
    <name evidence="3" type="ORF">H4O11_11485</name>
</gene>
<dbReference type="Proteomes" id="UP000547058">
    <property type="component" value="Unassembled WGS sequence"/>
</dbReference>
<dbReference type="AlphaFoldDB" id="A0A7W3FMR7"/>
<sequence>MPMDPSHRLREDPALPPSWYAASTAPRAPLPPLDGDTQVDVAILGAGYTGLSAALELAARGLRVVVLEACRIGWGASGRNGGQVLSGYGCEVETLEALVGTDDARTLFDFSRQGVQLVRERIDRHRIDCHWVPGHASVPIRPRQARTLRQSMDALVDRYDYPVQWWDQPTLRAQLDSPRYLGAMFDPLGGHLHPLAYAHGLADAALQAGVVIHEQTPVLELLRHPRPSLRTATGTVHAAHVLLAGNAWLDDIAPELERHVMPVGTYIGATPVLGAERARALIRNDMAVSDTGLVLDYFRLSHDHRVLFGGGASYSSLPPPGLARVMQRRLWTVFPQLQGVPLDYLWGGYVDITTHRAPHWGRLTPDIYFAQGFSGHGVAAANLAGQVIAEAIAGQAGRLDVFERIPRRPFPGGRLMRMPLLVATMALVRLRDLVA</sequence>
<reference evidence="3 4" key="1">
    <citation type="submission" date="2020-08" db="EMBL/GenBank/DDBJ databases">
        <title>Stenotrophomonas tumulicola JCM 30961.</title>
        <authorList>
            <person name="Deng Y."/>
        </authorList>
    </citation>
    <scope>NUCLEOTIDE SEQUENCE [LARGE SCALE GENOMIC DNA]</scope>
    <source>
        <strain evidence="3 4">JCM 30961</strain>
    </source>
</reference>
<organism evidence="3 4">
    <name type="scientific">Stenotrophomonas tumulicola</name>
    <dbReference type="NCBI Taxonomy" id="1685415"/>
    <lineage>
        <taxon>Bacteria</taxon>
        <taxon>Pseudomonadati</taxon>
        <taxon>Pseudomonadota</taxon>
        <taxon>Gammaproteobacteria</taxon>
        <taxon>Lysobacterales</taxon>
        <taxon>Lysobacteraceae</taxon>
        <taxon>Stenotrophomonas</taxon>
    </lineage>
</organism>
<evidence type="ECO:0000313" key="3">
    <source>
        <dbReference type="EMBL" id="MBA8682427.1"/>
    </source>
</evidence>
<comment type="caution">
    <text evidence="3">The sequence shown here is derived from an EMBL/GenBank/DDBJ whole genome shotgun (WGS) entry which is preliminary data.</text>
</comment>
<keyword evidence="1" id="KW-0560">Oxidoreductase</keyword>